<dbReference type="AlphaFoldDB" id="A0A6A3MEB4"/>
<evidence type="ECO:0000256" key="6">
    <source>
        <dbReference type="SAM" id="Phobius"/>
    </source>
</evidence>
<dbReference type="Pfam" id="PF16656">
    <property type="entry name" value="Pur_ac_phosph_N"/>
    <property type="match status" value="1"/>
</dbReference>
<feature type="domain" description="Calcineurin-like phosphoesterase" evidence="7">
    <location>
        <begin position="230"/>
        <end position="427"/>
    </location>
</feature>
<keyword evidence="3" id="KW-0325">Glycoprotein</keyword>
<protein>
    <recommendedName>
        <fullName evidence="4">Purple acid phosphatase</fullName>
        <ecNumber evidence="4">3.1.3.2</ecNumber>
    </recommendedName>
</protein>
<dbReference type="PANTHER" id="PTHR22953">
    <property type="entry name" value="ACID PHOSPHATASE RELATED"/>
    <property type="match status" value="1"/>
</dbReference>
<dbReference type="Proteomes" id="UP000429607">
    <property type="component" value="Unassembled WGS sequence"/>
</dbReference>
<evidence type="ECO:0000256" key="2">
    <source>
        <dbReference type="ARBA" id="ARBA00022801"/>
    </source>
</evidence>
<evidence type="ECO:0000313" key="11">
    <source>
        <dbReference type="EMBL" id="KAE9030751.1"/>
    </source>
</evidence>
<dbReference type="SUPFAM" id="SSF56300">
    <property type="entry name" value="Metallo-dependent phosphatases"/>
    <property type="match status" value="1"/>
</dbReference>
<keyword evidence="2 4" id="KW-0378">Hydrolase</keyword>
<evidence type="ECO:0000256" key="4">
    <source>
        <dbReference type="RuleBase" id="RU361203"/>
    </source>
</evidence>
<dbReference type="EMBL" id="QXFT01000691">
    <property type="protein sequence ID" value="KAE9337794.1"/>
    <property type="molecule type" value="Genomic_DNA"/>
</dbReference>
<evidence type="ECO:0000313" key="12">
    <source>
        <dbReference type="EMBL" id="KAE9337794.1"/>
    </source>
</evidence>
<comment type="similarity">
    <text evidence="4">Belongs to the metallophosphoesterase superfamily. Purple acid phosphatase family.</text>
</comment>
<feature type="transmembrane region" description="Helical" evidence="6">
    <location>
        <begin position="59"/>
        <end position="79"/>
    </location>
</feature>
<reference evidence="13 15" key="1">
    <citation type="submission" date="2018-09" db="EMBL/GenBank/DDBJ databases">
        <title>Genomic investigation of the strawberry pathogen Phytophthora fragariae indicates pathogenicity is determined by transcriptional variation in three key races.</title>
        <authorList>
            <person name="Adams T.M."/>
            <person name="Armitage A.D."/>
            <person name="Sobczyk M.K."/>
            <person name="Bates H.J."/>
            <person name="Dunwell J.M."/>
            <person name="Nellist C.F."/>
            <person name="Harrison R.J."/>
        </authorList>
    </citation>
    <scope>NUCLEOTIDE SEQUENCE [LARGE SCALE GENOMIC DNA]</scope>
    <source>
        <strain evidence="11 13">SCRP249</strain>
        <strain evidence="10 15">SCRP324</strain>
        <strain evidence="12 14">SCRP333</strain>
    </source>
</reference>
<evidence type="ECO:0000313" key="15">
    <source>
        <dbReference type="Proteomes" id="UP000435112"/>
    </source>
</evidence>
<dbReference type="InterPro" id="IPR004843">
    <property type="entry name" value="Calcineurin-like_PHP"/>
</dbReference>
<evidence type="ECO:0000259" key="9">
    <source>
        <dbReference type="Pfam" id="PF16656"/>
    </source>
</evidence>
<dbReference type="EMBL" id="QXFV01000680">
    <property type="protein sequence ID" value="KAE9030751.1"/>
    <property type="molecule type" value="Genomic_DNA"/>
</dbReference>
<evidence type="ECO:0000256" key="3">
    <source>
        <dbReference type="ARBA" id="ARBA00023180"/>
    </source>
</evidence>
<accession>A0A6A3MEB4</accession>
<keyword evidence="14" id="KW-1185">Reference proteome</keyword>
<feature type="domain" description="Purple acid phosphatase C-terminal" evidence="8">
    <location>
        <begin position="442"/>
        <end position="496"/>
    </location>
</feature>
<feature type="region of interest" description="Disordered" evidence="5">
    <location>
        <begin position="23"/>
        <end position="44"/>
    </location>
</feature>
<keyword evidence="6" id="KW-0472">Membrane</keyword>
<dbReference type="EC" id="3.1.3.2" evidence="4"/>
<dbReference type="InterPro" id="IPR039331">
    <property type="entry name" value="PAPs-like"/>
</dbReference>
<dbReference type="SUPFAM" id="SSF49363">
    <property type="entry name" value="Purple acid phosphatase, N-terminal domain"/>
    <property type="match status" value="1"/>
</dbReference>
<dbReference type="CDD" id="cd00839">
    <property type="entry name" value="MPP_PAPs"/>
    <property type="match status" value="1"/>
</dbReference>
<keyword evidence="1" id="KW-0732">Signal</keyword>
<evidence type="ECO:0000256" key="5">
    <source>
        <dbReference type="SAM" id="MobiDB-lite"/>
    </source>
</evidence>
<evidence type="ECO:0000259" key="8">
    <source>
        <dbReference type="Pfam" id="PF14008"/>
    </source>
</evidence>
<sequence>MKPLGTVVPDIVALASYGSTIRPRANSSHTRATDTSRRGSNAPLLEAKPTATAPARNKMAIAGVSVLLFASVFFLANMVRAPVYDQSILSASEMLVAPTGSASPSQIHVAFGSEAAVKSYAAIRTSSAAAAEIRLGMTVSWATAAKTATSSVRYGLSKDELSTVQQAEEPCEQYDFCKYKSPWLHHVTIPGDKLSPDTTYYYQCGDEAGGWSTVYSFKTAVPVGSEAPQTFGVIGDLGQTEYSEQTIRHLTAVQSSMSMIVCAGDLSYADSDQDRWDRWGKLVEPLIARMPWMISSGNHEVERPCKPEVSDFVAYQTRFRMPYERENQLQRRNLYYGFRVGLVHFIILTPYVESTPASLQYEWLQQEFKRVDRSVTPWLVVIMHGPWYNSNTAHQGMEPHMIMKKNMEDILYLNKVDVVVAGHVHAYERSYPVYKEKVVEDGPIYVVLGDAGNREGLAPTYFDPQPEWSAFRQADYGFSLLNVANRTHASMQWFEDRPSGDAILRDTVTLTTSKFRSSGQVKKQNKD</sequence>
<dbReference type="GO" id="GO:0003993">
    <property type="term" value="F:acid phosphatase activity"/>
    <property type="evidence" value="ECO:0007669"/>
    <property type="project" value="UniProtKB-EC"/>
</dbReference>
<dbReference type="Gene3D" id="3.60.21.10">
    <property type="match status" value="1"/>
</dbReference>
<dbReference type="Proteomes" id="UP000435112">
    <property type="component" value="Unassembled WGS sequence"/>
</dbReference>
<dbReference type="Proteomes" id="UP000434957">
    <property type="component" value="Unassembled WGS sequence"/>
</dbReference>
<keyword evidence="6" id="KW-1133">Transmembrane helix</keyword>
<dbReference type="InterPro" id="IPR025733">
    <property type="entry name" value="PAPs_C"/>
</dbReference>
<evidence type="ECO:0000313" key="10">
    <source>
        <dbReference type="EMBL" id="KAE9024478.1"/>
    </source>
</evidence>
<organism evidence="11 13">
    <name type="scientific">Phytophthora rubi</name>
    <dbReference type="NCBI Taxonomy" id="129364"/>
    <lineage>
        <taxon>Eukaryota</taxon>
        <taxon>Sar</taxon>
        <taxon>Stramenopiles</taxon>
        <taxon>Oomycota</taxon>
        <taxon>Peronosporomycetes</taxon>
        <taxon>Peronosporales</taxon>
        <taxon>Peronosporaceae</taxon>
        <taxon>Phytophthora</taxon>
    </lineage>
</organism>
<name>A0A6A3MEB4_9STRA</name>
<gene>
    <name evidence="11" type="ORF">PR001_g11169</name>
    <name evidence="10" type="ORF">PR002_g11441</name>
    <name evidence="12" type="ORF">PR003_g11837</name>
</gene>
<evidence type="ECO:0000256" key="1">
    <source>
        <dbReference type="ARBA" id="ARBA00022729"/>
    </source>
</evidence>
<dbReference type="GO" id="GO:0046872">
    <property type="term" value="F:metal ion binding"/>
    <property type="evidence" value="ECO:0007669"/>
    <property type="project" value="InterPro"/>
</dbReference>
<dbReference type="EMBL" id="QXFU01000685">
    <property type="protein sequence ID" value="KAE9024478.1"/>
    <property type="molecule type" value="Genomic_DNA"/>
</dbReference>
<dbReference type="Pfam" id="PF14008">
    <property type="entry name" value="Metallophos_C"/>
    <property type="match status" value="1"/>
</dbReference>
<evidence type="ECO:0000313" key="14">
    <source>
        <dbReference type="Proteomes" id="UP000434957"/>
    </source>
</evidence>
<dbReference type="InterPro" id="IPR008963">
    <property type="entry name" value="Purple_acid_Pase-like_N"/>
</dbReference>
<dbReference type="OrthoDB" id="45007at2759"/>
<comment type="catalytic activity">
    <reaction evidence="4">
        <text>a phosphate monoester + H2O = an alcohol + phosphate</text>
        <dbReference type="Rhea" id="RHEA:15017"/>
        <dbReference type="ChEBI" id="CHEBI:15377"/>
        <dbReference type="ChEBI" id="CHEBI:30879"/>
        <dbReference type="ChEBI" id="CHEBI:43474"/>
        <dbReference type="ChEBI" id="CHEBI:67140"/>
        <dbReference type="EC" id="3.1.3.2"/>
    </reaction>
</comment>
<evidence type="ECO:0000259" key="7">
    <source>
        <dbReference type="Pfam" id="PF00149"/>
    </source>
</evidence>
<dbReference type="Pfam" id="PF00149">
    <property type="entry name" value="Metallophos"/>
    <property type="match status" value="1"/>
</dbReference>
<dbReference type="Gene3D" id="2.60.40.380">
    <property type="entry name" value="Purple acid phosphatase-like, N-terminal"/>
    <property type="match status" value="1"/>
</dbReference>
<keyword evidence="6" id="KW-0812">Transmembrane</keyword>
<dbReference type="InterPro" id="IPR041792">
    <property type="entry name" value="MPP_PAP"/>
</dbReference>
<dbReference type="InterPro" id="IPR029052">
    <property type="entry name" value="Metallo-depent_PP-like"/>
</dbReference>
<dbReference type="InterPro" id="IPR015914">
    <property type="entry name" value="PAPs_N"/>
</dbReference>
<feature type="domain" description="Purple acid phosphatase N-terminal" evidence="9">
    <location>
        <begin position="137"/>
        <end position="219"/>
    </location>
</feature>
<comment type="caution">
    <text evidence="11">The sequence shown here is derived from an EMBL/GenBank/DDBJ whole genome shotgun (WGS) entry which is preliminary data.</text>
</comment>
<evidence type="ECO:0000313" key="13">
    <source>
        <dbReference type="Proteomes" id="UP000429607"/>
    </source>
</evidence>
<dbReference type="PANTHER" id="PTHR22953:SF153">
    <property type="entry name" value="PURPLE ACID PHOSPHATASE"/>
    <property type="match status" value="1"/>
</dbReference>
<proteinExistence type="inferred from homology"/>